<proteinExistence type="predicted"/>
<accession>A0A2P2FYZ8</accession>
<organism evidence="3 4">
    <name type="scientific">Amycolatopsis lurida NRRL 2430</name>
    <dbReference type="NCBI Taxonomy" id="1460371"/>
    <lineage>
        <taxon>Bacteria</taxon>
        <taxon>Bacillati</taxon>
        <taxon>Actinomycetota</taxon>
        <taxon>Actinomycetes</taxon>
        <taxon>Pseudonocardiales</taxon>
        <taxon>Pseudonocardiaceae</taxon>
        <taxon>Amycolatopsis</taxon>
    </lineage>
</organism>
<evidence type="ECO:0000313" key="4">
    <source>
        <dbReference type="Proteomes" id="UP000256220"/>
    </source>
</evidence>
<dbReference type="EMBL" id="JFBM01000004">
    <property type="protein sequence ID" value="KFU81951.1"/>
    <property type="molecule type" value="Genomic_DNA"/>
</dbReference>
<feature type="domain" description="HNH nuclease" evidence="1">
    <location>
        <begin position="334"/>
        <end position="389"/>
    </location>
</feature>
<dbReference type="Proteomes" id="UP000256220">
    <property type="component" value="Unassembled WGS sequence"/>
</dbReference>
<comment type="caution">
    <text evidence="3">The sequence shown here is derived from an EMBL/GenBank/DDBJ whole genome shotgun (WGS) entry which is preliminary data.</text>
</comment>
<dbReference type="InterPro" id="IPR003615">
    <property type="entry name" value="HNH_nuc"/>
</dbReference>
<dbReference type="Pfam" id="PF26340">
    <property type="entry name" value="DNA-SBD_ScoMcrA"/>
    <property type="match status" value="1"/>
</dbReference>
<protein>
    <submittedName>
        <fullName evidence="3">Uncharacterized protein</fullName>
    </submittedName>
</protein>
<reference evidence="3 4" key="1">
    <citation type="journal article" date="2014" name="Genome Announc.">
        <title>Draft Genome Sequence of Amycolatopsis lurida NRRL 2430, Producer of the Glycopeptide Family Antibiotic Ristocetin.</title>
        <authorList>
            <person name="Kwun M.J."/>
            <person name="Hong H.J."/>
        </authorList>
    </citation>
    <scope>NUCLEOTIDE SEQUENCE [LARGE SCALE GENOMIC DNA]</scope>
    <source>
        <strain evidence="3 4">NRRL 2430</strain>
    </source>
</reference>
<dbReference type="AlphaFoldDB" id="A0A2P2FYZ8"/>
<dbReference type="InterPro" id="IPR058813">
    <property type="entry name" value="DNA-SBD_ScoMcrA"/>
</dbReference>
<evidence type="ECO:0000259" key="1">
    <source>
        <dbReference type="Pfam" id="PF13391"/>
    </source>
</evidence>
<evidence type="ECO:0000313" key="3">
    <source>
        <dbReference type="EMBL" id="KFU81951.1"/>
    </source>
</evidence>
<sequence>MRRGISLAEYAGSLKAHLETLAELYPDGDARLWGATPTESTGNEKFQALRDRRVGDTVLFYADKAFYASASIAHLFRDPAAARAIWGAELSEGREVTWEHMMALADVQPLDPPVPAEELGVPVPLRGMRLAESSQAATIHALLDGRTHSAKPSSTWLKQESLTRREFVTQLTTLGASRWSDALTVLWMIGKRADCGLRRAIWPEFRDALGPLLVKVGSSEPPEQPVLSLRSTTFWEVDGFDPQRNAFGEDAAAGFTVAANKLLNSTNAQGEVIAVTMRQLPDETDRVELLETVGLAGFASASGQPVERVEGRGLRMRRDAELAKRVKSVHEDTCQVCDVQLETRDGFRSEAAHIRGLGAPHDGPDEIENLLCLCPNHHAQFDGFAIYVDEEWNVRRTRNRELIAPLRREAGHTIDDVHVAYHRALCGREI</sequence>
<feature type="domain" description="ScoMcrA-like DNA sulfur-binding" evidence="2">
    <location>
        <begin position="181"/>
        <end position="297"/>
    </location>
</feature>
<keyword evidence="4" id="KW-1185">Reference proteome</keyword>
<name>A0A2P2FYZ8_AMYLU</name>
<dbReference type="Pfam" id="PF13391">
    <property type="entry name" value="HNH_2"/>
    <property type="match status" value="1"/>
</dbReference>
<gene>
    <name evidence="3" type="ORF">BB31_06310</name>
</gene>
<dbReference type="CDD" id="cd00085">
    <property type="entry name" value="HNHc"/>
    <property type="match status" value="1"/>
</dbReference>
<evidence type="ECO:0000259" key="2">
    <source>
        <dbReference type="Pfam" id="PF26340"/>
    </source>
</evidence>